<reference evidence="13" key="1">
    <citation type="submission" date="2016-10" db="EMBL/GenBank/DDBJ databases">
        <authorList>
            <person name="Varghese N."/>
            <person name="Submissions S."/>
        </authorList>
    </citation>
    <scope>NUCLEOTIDE SEQUENCE [LARGE SCALE GENOMIC DNA]</scope>
    <source>
        <strain evidence="13">XBD2006</strain>
    </source>
</reference>
<accession>A0A1G5G8C5</accession>
<dbReference type="SUPFAM" id="SSF52540">
    <property type="entry name" value="P-loop containing nucleoside triphosphate hydrolases"/>
    <property type="match status" value="1"/>
</dbReference>
<evidence type="ECO:0000256" key="7">
    <source>
        <dbReference type="ARBA" id="ARBA00022840"/>
    </source>
</evidence>
<feature type="domain" description="PD-(D/E)XK endonuclease-like" evidence="10">
    <location>
        <begin position="807"/>
        <end position="1152"/>
    </location>
</feature>
<keyword evidence="3" id="KW-0227">DNA damage</keyword>
<dbReference type="Proteomes" id="UP000183047">
    <property type="component" value="Unassembled WGS sequence"/>
</dbReference>
<proteinExistence type="predicted"/>
<evidence type="ECO:0000256" key="3">
    <source>
        <dbReference type="ARBA" id="ARBA00022763"/>
    </source>
</evidence>
<dbReference type="GO" id="GO:0004386">
    <property type="term" value="F:helicase activity"/>
    <property type="evidence" value="ECO:0007669"/>
    <property type="project" value="UniProtKB-KW"/>
</dbReference>
<dbReference type="Pfam" id="PF12705">
    <property type="entry name" value="PDDEXK_1"/>
    <property type="match status" value="1"/>
</dbReference>
<evidence type="ECO:0000256" key="5">
    <source>
        <dbReference type="ARBA" id="ARBA00022806"/>
    </source>
</evidence>
<dbReference type="GO" id="GO:0006310">
    <property type="term" value="P:DNA recombination"/>
    <property type="evidence" value="ECO:0007669"/>
    <property type="project" value="TreeGrafter"/>
</dbReference>
<keyword evidence="9" id="KW-0234">DNA repair</keyword>
<keyword evidence="5 12" id="KW-0347">Helicase</keyword>
<dbReference type="InterPro" id="IPR049035">
    <property type="entry name" value="ADDB_N"/>
</dbReference>
<dbReference type="Gene3D" id="3.40.50.300">
    <property type="entry name" value="P-loop containing nucleotide triphosphate hydrolases"/>
    <property type="match status" value="3"/>
</dbReference>
<dbReference type="AlphaFoldDB" id="A0A1G5G8C5"/>
<keyword evidence="2" id="KW-0547">Nucleotide-binding</keyword>
<evidence type="ECO:0000256" key="6">
    <source>
        <dbReference type="ARBA" id="ARBA00022839"/>
    </source>
</evidence>
<keyword evidence="1" id="KW-0540">Nuclease</keyword>
<keyword evidence="8" id="KW-0238">DNA-binding</keyword>
<dbReference type="GO" id="GO:0006281">
    <property type="term" value="P:DNA repair"/>
    <property type="evidence" value="ECO:0007669"/>
    <property type="project" value="UniProtKB-KW"/>
</dbReference>
<evidence type="ECO:0000313" key="12">
    <source>
        <dbReference type="EMBL" id="SCY47581.1"/>
    </source>
</evidence>
<dbReference type="OrthoDB" id="9758506at2"/>
<dbReference type="RefSeq" id="WP_074463161.1">
    <property type="nucleotide sequence ID" value="NZ_FMUR01000019.1"/>
</dbReference>
<keyword evidence="6" id="KW-0269">Exonuclease</keyword>
<keyword evidence="13" id="KW-1185">Reference proteome</keyword>
<evidence type="ECO:0000256" key="9">
    <source>
        <dbReference type="ARBA" id="ARBA00023204"/>
    </source>
</evidence>
<dbReference type="EMBL" id="FMUR01000019">
    <property type="protein sequence ID" value="SCY47581.1"/>
    <property type="molecule type" value="Genomic_DNA"/>
</dbReference>
<dbReference type="PANTHER" id="PTHR30591:SF1">
    <property type="entry name" value="RECBCD ENZYME SUBUNIT RECC"/>
    <property type="match status" value="1"/>
</dbReference>
<keyword evidence="4" id="KW-0378">Hydrolase</keyword>
<protein>
    <submittedName>
        <fullName evidence="12">ATP-dependent helicase/nuclease subunit B</fullName>
    </submittedName>
</protein>
<keyword evidence="7" id="KW-0067">ATP-binding</keyword>
<gene>
    <name evidence="12" type="ORF">SAMN02910451_02749</name>
</gene>
<sequence>MLRFCFGASGAGKSTGLIEELIKRSFNNTGDDFLLIVPDQFTMQTQKDVVRMHPSHAIMNIDVLSFGRLSHRVLEETSRSSFSVLDDVGKSLVLRRVADILGDRLPVIGANMHKPGYIDEVKSTISEFMQYGIDDESLGIIEKKCSSKAALNSKIKDLRLLYSEFLSYIRGKFITTEETLDILCKAVPQSSLLKDCVIVFDGFTGFTPIQYRVIKELLRVSKEVCVSLTIGPKENPYSGSFEEQELFMLTKKTVYDLEKIEYELCKETGAIAQSGLDFEAWRNIRNDEMSRKETGGDIFIKDEKVVRLKDNPPLAFLEQNLFRYNSCKYTGNQDSIRIFETQTTEEEVRRTMIKIRSLVRDEGYAYRDIAVVCGGLTSYGNLVKRAARKFDIPVYIDQNTGLLLNPFIEYITSAINIVISGYRYEDVFHYMRSGMTDFSKEDTDILENYVRALGIKGRKQWEDRFMRRMPTKFKRKKNGGEDDTSELELINKLDGMRARISSELKPLFEAKQGTAAEITEALLKMIEGNDCSKKLEQYKEKFEKLGDREKAKEYDQVYRKVEDILKQIAALIGDDRLELKEYKDILQVGFGDIEVGTIPQDVDRVIVGDIERTRLREIRALFFMGVNDGLIPANTGGGGILSDMDRQFLLELDTGVELAPTPRQQMYIQRLYLYMNLTKPTDRLILSYSELGTDGKSVRPAYLISKIEALFDGIEVERPEDAPFEEQVSCVNDSMDNLADMMREYSLGILSDKEKTEFSTIYEIIKRKCEEKTLLDKLTEAAFKHYEDKPLAKSIALALYGANLENSVSRLEKFASCCYAHFLRYGIGLSERKEYDFASSDLGNVFHEVLEKYTAEIINRHISWKDLSKEESDEMLNRALTECVDAYGETILLSNARNEFMVERIKRILIRTVDTLKYQISKGSFEPSYVEMDFREAGKIDEIDITLSEDEKHRIVESMKLHGRIDRVDLCQDSDHVYVKVIDFKSGGKKISLASLYYGLQLQLVMYMNVAVAASKKIYDGKEAVPAAVLYYHVDDPMVNGSGDLQPDVINKEIIKALRTTGLVNGNRDIINMLDDSISGTSDVIPIGFNKSGELTAASSAVSNEDYLAISKYVDKKIREFGKSILNGDIKVNPYEMDSRESCKYCEYKGICGFDNKIPGYSKRKLELSDKEAMELIKNES</sequence>
<dbReference type="InterPro" id="IPR011604">
    <property type="entry name" value="PDDEXK-like_dom_sf"/>
</dbReference>
<dbReference type="GO" id="GO:0005524">
    <property type="term" value="F:ATP binding"/>
    <property type="evidence" value="ECO:0007669"/>
    <property type="project" value="UniProtKB-KW"/>
</dbReference>
<dbReference type="Gene3D" id="3.90.320.10">
    <property type="match status" value="1"/>
</dbReference>
<evidence type="ECO:0000256" key="8">
    <source>
        <dbReference type="ARBA" id="ARBA00023125"/>
    </source>
</evidence>
<evidence type="ECO:0000256" key="4">
    <source>
        <dbReference type="ARBA" id="ARBA00022801"/>
    </source>
</evidence>
<feature type="domain" description="ATP-dependent helicase/deoxyribonuclease subunit B N-terminal" evidence="11">
    <location>
        <begin position="4"/>
        <end position="261"/>
    </location>
</feature>
<evidence type="ECO:0000313" key="13">
    <source>
        <dbReference type="Proteomes" id="UP000183047"/>
    </source>
</evidence>
<organism evidence="12 13">
    <name type="scientific">Butyrivibrio hungatei</name>
    <dbReference type="NCBI Taxonomy" id="185008"/>
    <lineage>
        <taxon>Bacteria</taxon>
        <taxon>Bacillati</taxon>
        <taxon>Bacillota</taxon>
        <taxon>Clostridia</taxon>
        <taxon>Lachnospirales</taxon>
        <taxon>Lachnospiraceae</taxon>
        <taxon>Butyrivibrio</taxon>
    </lineage>
</organism>
<name>A0A1G5G8C5_9FIRM</name>
<evidence type="ECO:0000256" key="1">
    <source>
        <dbReference type="ARBA" id="ARBA00022722"/>
    </source>
</evidence>
<evidence type="ECO:0000259" key="11">
    <source>
        <dbReference type="Pfam" id="PF21445"/>
    </source>
</evidence>
<dbReference type="GO" id="GO:0004527">
    <property type="term" value="F:exonuclease activity"/>
    <property type="evidence" value="ECO:0007669"/>
    <property type="project" value="UniProtKB-KW"/>
</dbReference>
<dbReference type="InterPro" id="IPR038726">
    <property type="entry name" value="PDDEXK_AddAB-type"/>
</dbReference>
<dbReference type="PANTHER" id="PTHR30591">
    <property type="entry name" value="RECBCD ENZYME SUBUNIT RECC"/>
    <property type="match status" value="1"/>
</dbReference>
<dbReference type="GO" id="GO:0003677">
    <property type="term" value="F:DNA binding"/>
    <property type="evidence" value="ECO:0007669"/>
    <property type="project" value="UniProtKB-KW"/>
</dbReference>
<dbReference type="Pfam" id="PF21445">
    <property type="entry name" value="ADDB_N"/>
    <property type="match status" value="1"/>
</dbReference>
<evidence type="ECO:0000256" key="2">
    <source>
        <dbReference type="ARBA" id="ARBA00022741"/>
    </source>
</evidence>
<dbReference type="InterPro" id="IPR027417">
    <property type="entry name" value="P-loop_NTPase"/>
</dbReference>
<evidence type="ECO:0000259" key="10">
    <source>
        <dbReference type="Pfam" id="PF12705"/>
    </source>
</evidence>